<gene>
    <name evidence="13" type="ORF">BoHV6ORF53</name>
</gene>
<evidence type="ECO:0000256" key="8">
    <source>
        <dbReference type="ARBA" id="ARBA00023136"/>
    </source>
</evidence>
<dbReference type="GO" id="GO:0019031">
    <property type="term" value="C:viral envelope"/>
    <property type="evidence" value="ECO:0007669"/>
    <property type="project" value="UniProtKB-KW"/>
</dbReference>
<keyword evidence="7 11" id="KW-1133">Transmembrane helix</keyword>
<evidence type="ECO:0000256" key="4">
    <source>
        <dbReference type="ARBA" id="ARBA00022844"/>
    </source>
</evidence>
<keyword evidence="3" id="KW-1040">Host Golgi apparatus</keyword>
<evidence type="ECO:0000256" key="1">
    <source>
        <dbReference type="ARBA" id="ARBA00022692"/>
    </source>
</evidence>
<keyword evidence="8 11" id="KW-0472">Membrane</keyword>
<keyword evidence="14" id="KW-1185">Reference proteome</keyword>
<dbReference type="Proteomes" id="UP000121539">
    <property type="component" value="Segment"/>
</dbReference>
<dbReference type="RefSeq" id="YP_009042032.1">
    <property type="nucleotide sequence ID" value="NC_024303.1"/>
</dbReference>
<feature type="transmembrane region" description="Helical" evidence="11">
    <location>
        <begin position="75"/>
        <end position="94"/>
    </location>
</feature>
<evidence type="ECO:0000313" key="13">
    <source>
        <dbReference type="EMBL" id="AIB03208.1"/>
    </source>
</evidence>
<dbReference type="GeneID" id="19620187"/>
<evidence type="ECO:0000256" key="11">
    <source>
        <dbReference type="SAM" id="Phobius"/>
    </source>
</evidence>
<evidence type="ECO:0000256" key="7">
    <source>
        <dbReference type="ARBA" id="ARBA00022989"/>
    </source>
</evidence>
<keyword evidence="4" id="KW-0946">Virion</keyword>
<name>A0A060CXN2_9GAMA</name>
<dbReference type="EMBL" id="KJ705001">
    <property type="protein sequence ID" value="AIB03208.1"/>
    <property type="molecule type" value="Genomic_DNA"/>
</dbReference>
<dbReference type="OrthoDB" id="28174at10239"/>
<sequence>MSASLKLCLYLALACAFYSETATLPHTFELATPPSPSTAANATVAHKNDQEGANFYKYSCNADTYPLKLTSFSSIWALVNVLVVVISTVIYMMYHCFNKFVNTLIYP</sequence>
<dbReference type="InterPro" id="IPR034707">
    <property type="entry name" value="HSV_GN"/>
</dbReference>
<evidence type="ECO:0000256" key="5">
    <source>
        <dbReference type="ARBA" id="ARBA00022870"/>
    </source>
</evidence>
<evidence type="ECO:0000256" key="9">
    <source>
        <dbReference type="ARBA" id="ARBA00023157"/>
    </source>
</evidence>
<keyword evidence="6" id="KW-0261">Viral envelope protein</keyword>
<organism evidence="13 14">
    <name type="scientific">Bovine gammaherpesvirus 6</name>
    <dbReference type="NCBI Taxonomy" id="1504288"/>
    <lineage>
        <taxon>Viruses</taxon>
        <taxon>Duplodnaviria</taxon>
        <taxon>Heunggongvirae</taxon>
        <taxon>Peploviricota</taxon>
        <taxon>Herviviricetes</taxon>
        <taxon>Herpesvirales</taxon>
        <taxon>Orthoherpesviridae</taxon>
        <taxon>Gammaherpesvirinae</taxon>
        <taxon>Macavirus</taxon>
        <taxon>Macavirus bovinegamma6</taxon>
    </lineage>
</organism>
<dbReference type="InterPro" id="IPR005211">
    <property type="entry name" value="Herpes_glycoprotein_N_domain"/>
</dbReference>
<reference evidence="13 14" key="1">
    <citation type="journal article" date="2014" name="J. Gen. Virol.">
        <title>Novel gammaherpesvirus functions encoded by bovine herpesvirus 6 (bovine lymphotropic virus).</title>
        <authorList>
            <person name="Jia J."/>
            <person name="Delhon G."/>
            <person name="Tulman E.R."/>
            <person name="Diel D.G."/>
            <person name="Osorio F.A."/>
            <person name="Wen X."/>
            <person name="Kutish G.F."/>
            <person name="Rock D.L."/>
        </authorList>
    </citation>
    <scope>NUCLEOTIDE SEQUENCE [LARGE SCALE GENOMIC DNA]</scope>
    <source>
        <strain evidence="13">Pennsylvania 47</strain>
    </source>
</reference>
<comment type="function">
    <text evidence="10">Envelope glycoprotein necessary for proper maturation of gM and modulation of its membrane fusion activity. Also plays a critical role in virion morphogenesis.</text>
</comment>
<keyword evidence="9" id="KW-1015">Disulfide bond</keyword>
<dbReference type="HAMAP" id="MF_04037">
    <property type="entry name" value="HSV_GN"/>
    <property type="match status" value="1"/>
</dbReference>
<evidence type="ECO:0000256" key="10">
    <source>
        <dbReference type="ARBA" id="ARBA00034089"/>
    </source>
</evidence>
<feature type="domain" description="Herpesvirus envelope glycoprotein N" evidence="12">
    <location>
        <begin position="44"/>
        <end position="105"/>
    </location>
</feature>
<dbReference type="Pfam" id="PF03554">
    <property type="entry name" value="Herpes_UL73"/>
    <property type="match status" value="1"/>
</dbReference>
<accession>A0A060CXN2</accession>
<dbReference type="KEGG" id="vg:19620187"/>
<keyword evidence="5" id="KW-1043">Host membrane</keyword>
<keyword evidence="1 11" id="KW-0812">Transmembrane</keyword>
<evidence type="ECO:0000256" key="2">
    <source>
        <dbReference type="ARBA" id="ARBA00022729"/>
    </source>
</evidence>
<proteinExistence type="inferred from homology"/>
<evidence type="ECO:0000256" key="3">
    <source>
        <dbReference type="ARBA" id="ARBA00022812"/>
    </source>
</evidence>
<evidence type="ECO:0000313" key="14">
    <source>
        <dbReference type="Proteomes" id="UP000121539"/>
    </source>
</evidence>
<keyword evidence="2" id="KW-0732">Signal</keyword>
<evidence type="ECO:0000259" key="12">
    <source>
        <dbReference type="Pfam" id="PF03554"/>
    </source>
</evidence>
<evidence type="ECO:0000256" key="6">
    <source>
        <dbReference type="ARBA" id="ARBA00022879"/>
    </source>
</evidence>
<protein>
    <submittedName>
        <fullName evidence="13">ORF53</fullName>
    </submittedName>
</protein>